<comment type="caution">
    <text evidence="1">The sequence shown here is derived from an EMBL/GenBank/DDBJ whole genome shotgun (WGS) entry which is preliminary data.</text>
</comment>
<proteinExistence type="predicted"/>
<organism evidence="1 2">
    <name type="scientific">Blautia faecis</name>
    <dbReference type="NCBI Taxonomy" id="871665"/>
    <lineage>
        <taxon>Bacteria</taxon>
        <taxon>Bacillati</taxon>
        <taxon>Bacillota</taxon>
        <taxon>Clostridia</taxon>
        <taxon>Lachnospirales</taxon>
        <taxon>Lachnospiraceae</taxon>
        <taxon>Blautia</taxon>
    </lineage>
</organism>
<name>A0ABX2H510_9FIRM</name>
<dbReference type="InterPro" id="IPR006549">
    <property type="entry name" value="HAD-SF_hydro_IIIA"/>
</dbReference>
<accession>A0ABX2H510</accession>
<dbReference type="GO" id="GO:0016787">
    <property type="term" value="F:hydrolase activity"/>
    <property type="evidence" value="ECO:0007669"/>
    <property type="project" value="UniProtKB-KW"/>
</dbReference>
<dbReference type="PANTHER" id="PTHR43434:SF1">
    <property type="entry name" value="PHOSPHOGLYCOLATE PHOSPHATASE"/>
    <property type="match status" value="1"/>
</dbReference>
<evidence type="ECO:0000313" key="2">
    <source>
        <dbReference type="Proteomes" id="UP001644719"/>
    </source>
</evidence>
<dbReference type="SFLD" id="SFLDG01135">
    <property type="entry name" value="C1.5.6:_HAD__Beta-PGM__Phospha"/>
    <property type="match status" value="1"/>
</dbReference>
<dbReference type="NCBIfam" id="TIGR01509">
    <property type="entry name" value="HAD-SF-IA-v3"/>
    <property type="match status" value="1"/>
</dbReference>
<dbReference type="PRINTS" id="PR00413">
    <property type="entry name" value="HADHALOGNASE"/>
</dbReference>
<dbReference type="InterPro" id="IPR006439">
    <property type="entry name" value="HAD-SF_hydro_IA"/>
</dbReference>
<dbReference type="InterPro" id="IPR041492">
    <property type="entry name" value="HAD_2"/>
</dbReference>
<protein>
    <submittedName>
        <fullName evidence="1">HAD family hydrolase</fullName>
    </submittedName>
</protein>
<evidence type="ECO:0000313" key="1">
    <source>
        <dbReference type="EMBL" id="NSG84847.1"/>
    </source>
</evidence>
<reference evidence="1 2" key="1">
    <citation type="journal article" date="2020" name="Cell Host Microbe">
        <title>Functional and Genomic Variation between Human-Derived Isolates of Lachnospiraceae Reveals Inter- and Intra-Species Diversity.</title>
        <authorList>
            <person name="Sorbara M.T."/>
            <person name="Littmann E.R."/>
            <person name="Fontana E."/>
            <person name="Moody T.U."/>
            <person name="Kohout C.E."/>
            <person name="Gjonbalaj M."/>
            <person name="Eaton V."/>
            <person name="Seok R."/>
            <person name="Leiner I.M."/>
            <person name="Pamer E.G."/>
        </authorList>
    </citation>
    <scope>NUCLEOTIDE SEQUENCE [LARGE SCALE GENOMIC DNA]</scope>
    <source>
        <strain evidence="1 2">MSK.17.74</strain>
    </source>
</reference>
<dbReference type="Gene3D" id="1.10.150.240">
    <property type="entry name" value="Putative phosphatase, domain 2"/>
    <property type="match status" value="1"/>
</dbReference>
<dbReference type="InterPro" id="IPR023198">
    <property type="entry name" value="PGP-like_dom2"/>
</dbReference>
<dbReference type="NCBIfam" id="TIGR01549">
    <property type="entry name" value="HAD-SF-IA-v1"/>
    <property type="match status" value="1"/>
</dbReference>
<dbReference type="InterPro" id="IPR050155">
    <property type="entry name" value="HAD-like_hydrolase_sf"/>
</dbReference>
<dbReference type="NCBIfam" id="TIGR01662">
    <property type="entry name" value="HAD-SF-IIIA"/>
    <property type="match status" value="1"/>
</dbReference>
<keyword evidence="1" id="KW-0378">Hydrolase</keyword>
<dbReference type="InterPro" id="IPR023214">
    <property type="entry name" value="HAD_sf"/>
</dbReference>
<dbReference type="SUPFAM" id="SSF56784">
    <property type="entry name" value="HAD-like"/>
    <property type="match status" value="1"/>
</dbReference>
<keyword evidence="2" id="KW-1185">Reference proteome</keyword>
<dbReference type="RefSeq" id="WP_118579064.1">
    <property type="nucleotide sequence ID" value="NZ_JAAINN010000044.1"/>
</dbReference>
<dbReference type="EMBL" id="JAAITS010000010">
    <property type="protein sequence ID" value="NSG84847.1"/>
    <property type="molecule type" value="Genomic_DNA"/>
</dbReference>
<dbReference type="InterPro" id="IPR036412">
    <property type="entry name" value="HAD-like_sf"/>
</dbReference>
<gene>
    <name evidence="1" type="ORF">G5B17_05255</name>
</gene>
<dbReference type="SFLD" id="SFLDG01129">
    <property type="entry name" value="C1.5:_HAD__Beta-PGM__Phosphata"/>
    <property type="match status" value="1"/>
</dbReference>
<dbReference type="SFLD" id="SFLDS00003">
    <property type="entry name" value="Haloacid_Dehalogenase"/>
    <property type="match status" value="1"/>
</dbReference>
<dbReference type="PANTHER" id="PTHR43434">
    <property type="entry name" value="PHOSPHOGLYCOLATE PHOSPHATASE"/>
    <property type="match status" value="1"/>
</dbReference>
<dbReference type="Proteomes" id="UP001644719">
    <property type="component" value="Unassembled WGS sequence"/>
</dbReference>
<sequence length="222" mass="25044">MIKACIFDLDGTLAYTLDSMAVVGNEVVRKYGLKPMPIENYRYYCGNGADMLVKRLLVDAGDPELLHYEEARALYRKEFDKDPFYKIQHYPGMPETLKELKKRGVKLGVCSNKPHEAAVKVVERMFGSQIFDAVMGQSDSVRKKPAPDGPLKIAEQFGIKPEECMYLGDSGTDMQTGKAAGMYTVGVLWGYREKEELLKNGADYLVDSPEDILDLYEEKCEE</sequence>
<dbReference type="Gene3D" id="3.40.50.1000">
    <property type="entry name" value="HAD superfamily/HAD-like"/>
    <property type="match status" value="1"/>
</dbReference>
<dbReference type="Pfam" id="PF13419">
    <property type="entry name" value="HAD_2"/>
    <property type="match status" value="1"/>
</dbReference>